<dbReference type="OMA" id="YPEPPYE"/>
<evidence type="ECO:0000313" key="9">
    <source>
        <dbReference type="Proteomes" id="UP000033140"/>
    </source>
</evidence>
<keyword evidence="9" id="KW-1185">Reference proteome</keyword>
<dbReference type="EMBL" id="BACD03000007">
    <property type="protein sequence ID" value="GAO47217.1"/>
    <property type="molecule type" value="Genomic_DNA"/>
</dbReference>
<comment type="subcellular location">
    <subcellularLocation>
        <location evidence="1">Membrane</location>
    </subcellularLocation>
</comment>
<keyword evidence="4 7" id="KW-1133">Transmembrane helix</keyword>
<proteinExistence type="inferred from homology"/>
<sequence length="147" mass="15845">MGFTCPDLFLCLLAVLIPPIPVGIKAGFCTADLLINICLCVLGVIPGLVHAWYIIGKYPEHDRRRAARGSQQRSRSVREDLERAQRTRLGPGYQRVPQKEQRNYGAVPRGEEGVGEGSSAGGVGGQGEVPPSYASVVKGDNKVQTDD</sequence>
<feature type="region of interest" description="Disordered" evidence="6">
    <location>
        <begin position="62"/>
        <end position="147"/>
    </location>
</feature>
<evidence type="ECO:0000313" key="8">
    <source>
        <dbReference type="EMBL" id="GAO47217.1"/>
    </source>
</evidence>
<feature type="compositionally biased region" description="Gly residues" evidence="6">
    <location>
        <begin position="115"/>
        <end position="127"/>
    </location>
</feature>
<evidence type="ECO:0000256" key="4">
    <source>
        <dbReference type="ARBA" id="ARBA00022989"/>
    </source>
</evidence>
<feature type="compositionally biased region" description="Basic and acidic residues" evidence="6">
    <location>
        <begin position="76"/>
        <end position="85"/>
    </location>
</feature>
<evidence type="ECO:0000256" key="5">
    <source>
        <dbReference type="ARBA" id="ARBA00023136"/>
    </source>
</evidence>
<comment type="caution">
    <text evidence="8">The sequence shown here is derived from an EMBL/GenBank/DDBJ whole genome shotgun (WGS) entry which is preliminary data.</text>
</comment>
<dbReference type="PANTHER" id="PTHR21659:SF42">
    <property type="entry name" value="UPF0057 MEMBRANE PROTEIN ZK632.10-RELATED"/>
    <property type="match status" value="1"/>
</dbReference>
<evidence type="ECO:0000256" key="6">
    <source>
        <dbReference type="SAM" id="MobiDB-lite"/>
    </source>
</evidence>
<reference evidence="8 9" key="1">
    <citation type="journal article" date="2011" name="J. Gen. Appl. Microbiol.">
        <title>Draft genome sequencing of the enigmatic yeast Saitoella complicata.</title>
        <authorList>
            <person name="Nishida H."/>
            <person name="Hamamoto M."/>
            <person name="Sugiyama J."/>
        </authorList>
    </citation>
    <scope>NUCLEOTIDE SEQUENCE [LARGE SCALE GENOMIC DNA]</scope>
    <source>
        <strain evidence="8 9">NRRL Y-17804</strain>
    </source>
</reference>
<keyword evidence="5 7" id="KW-0472">Membrane</keyword>
<evidence type="ECO:0008006" key="10">
    <source>
        <dbReference type="Google" id="ProtNLM"/>
    </source>
</evidence>
<gene>
    <name evidence="8" type="ORF">G7K_1427-t1</name>
</gene>
<protein>
    <recommendedName>
        <fullName evidence="10">Stress response RCI peptide</fullName>
    </recommendedName>
</protein>
<dbReference type="GO" id="GO:0016020">
    <property type="term" value="C:membrane"/>
    <property type="evidence" value="ECO:0007669"/>
    <property type="project" value="UniProtKB-SubCell"/>
</dbReference>
<evidence type="ECO:0000256" key="1">
    <source>
        <dbReference type="ARBA" id="ARBA00004370"/>
    </source>
</evidence>
<name>A0A0E9NBG3_SAICN</name>
<dbReference type="Proteomes" id="UP000033140">
    <property type="component" value="Unassembled WGS sequence"/>
</dbReference>
<dbReference type="PANTHER" id="PTHR21659">
    <property type="entry name" value="HYDROPHOBIC PROTEIN RCI2 LOW TEMPERATURE AND SALT RESPONSIVE PROTEIN LTI6 -RELATED"/>
    <property type="match status" value="1"/>
</dbReference>
<evidence type="ECO:0000256" key="7">
    <source>
        <dbReference type="SAM" id="Phobius"/>
    </source>
</evidence>
<reference evidence="8 9" key="3">
    <citation type="journal article" date="2015" name="Genome Announc.">
        <title>Draft Genome Sequence of the Archiascomycetous Yeast Saitoella complicata.</title>
        <authorList>
            <person name="Yamauchi K."/>
            <person name="Kondo S."/>
            <person name="Hamamoto M."/>
            <person name="Takahashi Y."/>
            <person name="Ogura Y."/>
            <person name="Hayashi T."/>
            <person name="Nishida H."/>
        </authorList>
    </citation>
    <scope>NUCLEOTIDE SEQUENCE [LARGE SCALE GENOMIC DNA]</scope>
    <source>
        <strain evidence="8 9">NRRL Y-17804</strain>
    </source>
</reference>
<dbReference type="AlphaFoldDB" id="A0A0E9NBG3"/>
<feature type="transmembrane region" description="Helical" evidence="7">
    <location>
        <begin position="33"/>
        <end position="55"/>
    </location>
</feature>
<dbReference type="STRING" id="698492.A0A0E9NBG3"/>
<evidence type="ECO:0000256" key="3">
    <source>
        <dbReference type="ARBA" id="ARBA00022692"/>
    </source>
</evidence>
<dbReference type="Pfam" id="PF01679">
    <property type="entry name" value="Pmp3"/>
    <property type="match status" value="1"/>
</dbReference>
<keyword evidence="3 7" id="KW-0812">Transmembrane</keyword>
<accession>A0A0E9NBG3</accession>
<dbReference type="InterPro" id="IPR000612">
    <property type="entry name" value="PMP3"/>
</dbReference>
<organism evidence="8 9">
    <name type="scientific">Saitoella complicata (strain BCRC 22490 / CBS 7301 / JCM 7358 / NBRC 10748 / NRRL Y-17804)</name>
    <dbReference type="NCBI Taxonomy" id="698492"/>
    <lineage>
        <taxon>Eukaryota</taxon>
        <taxon>Fungi</taxon>
        <taxon>Dikarya</taxon>
        <taxon>Ascomycota</taxon>
        <taxon>Taphrinomycotina</taxon>
        <taxon>Taphrinomycotina incertae sedis</taxon>
        <taxon>Saitoella</taxon>
    </lineage>
</organism>
<evidence type="ECO:0000256" key="2">
    <source>
        <dbReference type="ARBA" id="ARBA00009530"/>
    </source>
</evidence>
<reference evidence="8 9" key="2">
    <citation type="journal article" date="2014" name="J. Gen. Appl. Microbiol.">
        <title>The early diverging ascomycetous budding yeast Saitoella complicata has three histone deacetylases belonging to the Clr6, Hos2, and Rpd3 lineages.</title>
        <authorList>
            <person name="Nishida H."/>
            <person name="Matsumoto T."/>
            <person name="Kondo S."/>
            <person name="Hamamoto M."/>
            <person name="Yoshikawa H."/>
        </authorList>
    </citation>
    <scope>NUCLEOTIDE SEQUENCE [LARGE SCALE GENOMIC DNA]</scope>
    <source>
        <strain evidence="8 9">NRRL Y-17804</strain>
    </source>
</reference>
<comment type="similarity">
    <text evidence="2">Belongs to the UPF0057 (PMP3) family.</text>
</comment>